<keyword evidence="1" id="KW-1133">Transmembrane helix</keyword>
<organism evidence="2 3">
    <name type="scientific">Puccinia sorghi</name>
    <dbReference type="NCBI Taxonomy" id="27349"/>
    <lineage>
        <taxon>Eukaryota</taxon>
        <taxon>Fungi</taxon>
        <taxon>Dikarya</taxon>
        <taxon>Basidiomycota</taxon>
        <taxon>Pucciniomycotina</taxon>
        <taxon>Pucciniomycetes</taxon>
        <taxon>Pucciniales</taxon>
        <taxon>Pucciniaceae</taxon>
        <taxon>Puccinia</taxon>
    </lineage>
</organism>
<protein>
    <submittedName>
        <fullName evidence="2">Putative signal peptide protein</fullName>
    </submittedName>
</protein>
<feature type="transmembrane region" description="Helical" evidence="1">
    <location>
        <begin position="300"/>
        <end position="322"/>
    </location>
</feature>
<feature type="transmembrane region" description="Helical" evidence="1">
    <location>
        <begin position="277"/>
        <end position="294"/>
    </location>
</feature>
<sequence length="419" mass="47700">MLFQRILLLCSHKSLSQRPNIGERVVTLNLLIWTHLINNFNKFTKLIITIISRILKTGTLIFKLDRGCVTLERVTYNWPCYFFPSHPLHNAIVPVVGPYTTGTKEHSLAFFLLPTLIKRHFLALVVVFPLCYNAKSTLHRYCCSIVECKRQSYKNRRKLSYKKRRNLYHYKRREVSLYNHIKIGGSYHITRGGIYIITRGERYHCVLGKDGGDIIFKMRKEGSMGGEAQTPTSWVEDPLFGCTAFIASCMEFLVAMQRLHTAQPLFNYTWNNLDCGLGDMATYHLLVVVVFPYIKGDWYSVVVLSFHVSVLLQPAVGAVVLFPVFSVRLILRFSNLTASVLTFLNLVKNPQKSKTLGSNPILPSSSSIPFSIILSSVVLTSLVVTVIQGIQKNLSRQLIINKLVSTSSLLVQHQPWYNL</sequence>
<dbReference type="VEuPathDB" id="FungiDB:VP01_2174g2"/>
<evidence type="ECO:0000313" key="2">
    <source>
        <dbReference type="EMBL" id="KNZ57375.1"/>
    </source>
</evidence>
<dbReference type="AlphaFoldDB" id="A0A0L6VB93"/>
<dbReference type="Proteomes" id="UP000037035">
    <property type="component" value="Unassembled WGS sequence"/>
</dbReference>
<dbReference type="EMBL" id="LAVV01007030">
    <property type="protein sequence ID" value="KNZ57375.1"/>
    <property type="molecule type" value="Genomic_DNA"/>
</dbReference>
<evidence type="ECO:0000256" key="1">
    <source>
        <dbReference type="SAM" id="Phobius"/>
    </source>
</evidence>
<proteinExistence type="predicted"/>
<reference evidence="2 3" key="1">
    <citation type="submission" date="2015-08" db="EMBL/GenBank/DDBJ databases">
        <title>Next Generation Sequencing and Analysis of the Genome of Puccinia sorghi L Schw, the Causal Agent of Maize Common Rust.</title>
        <authorList>
            <person name="Rochi L."/>
            <person name="Burguener G."/>
            <person name="Darino M."/>
            <person name="Turjanski A."/>
            <person name="Kreff E."/>
            <person name="Dieguez M.J."/>
            <person name="Sacco F."/>
        </authorList>
    </citation>
    <scope>NUCLEOTIDE SEQUENCE [LARGE SCALE GENOMIC DNA]</scope>
    <source>
        <strain evidence="2 3">RO10H11247</strain>
    </source>
</reference>
<feature type="transmembrane region" description="Helical" evidence="1">
    <location>
        <begin position="367"/>
        <end position="387"/>
    </location>
</feature>
<keyword evidence="1" id="KW-0472">Membrane</keyword>
<keyword evidence="1" id="KW-0812">Transmembrane</keyword>
<name>A0A0L6VB93_9BASI</name>
<gene>
    <name evidence="2" type="ORF">VP01_2174g2</name>
</gene>
<accession>A0A0L6VB93</accession>
<evidence type="ECO:0000313" key="3">
    <source>
        <dbReference type="Proteomes" id="UP000037035"/>
    </source>
</evidence>
<comment type="caution">
    <text evidence="2">The sequence shown here is derived from an EMBL/GenBank/DDBJ whole genome shotgun (WGS) entry which is preliminary data.</text>
</comment>
<keyword evidence="3" id="KW-1185">Reference proteome</keyword>